<reference evidence="2" key="1">
    <citation type="submission" date="2021-07" db="EMBL/GenBank/DDBJ databases">
        <title>New genus and species of the family Alcaligenaceae.</title>
        <authorList>
            <person name="Hahn M.W."/>
        </authorList>
    </citation>
    <scope>NUCLEOTIDE SEQUENCE</scope>
    <source>
        <strain evidence="2">LF4-65</strain>
    </source>
</reference>
<feature type="chain" id="PRO_5037674307" evidence="1">
    <location>
        <begin position="23"/>
        <end position="195"/>
    </location>
</feature>
<dbReference type="SUPFAM" id="SSF52096">
    <property type="entry name" value="ClpP/crotonase"/>
    <property type="match status" value="1"/>
</dbReference>
<protein>
    <submittedName>
        <fullName evidence="2">Uncharacterized protein</fullName>
    </submittedName>
</protein>
<evidence type="ECO:0000313" key="2">
    <source>
        <dbReference type="EMBL" id="MBZ1351087.1"/>
    </source>
</evidence>
<dbReference type="Proteomes" id="UP000739565">
    <property type="component" value="Unassembled WGS sequence"/>
</dbReference>
<proteinExistence type="predicted"/>
<feature type="signal peptide" evidence="1">
    <location>
        <begin position="1"/>
        <end position="22"/>
    </location>
</feature>
<comment type="caution">
    <text evidence="2">The sequence shown here is derived from an EMBL/GenBank/DDBJ whole genome shotgun (WGS) entry which is preliminary data.</text>
</comment>
<dbReference type="AlphaFoldDB" id="A0A953NB61"/>
<organism evidence="2 3">
    <name type="scientific">Zwartia hollandica</name>
    <dbReference type="NCBI Taxonomy" id="324606"/>
    <lineage>
        <taxon>Bacteria</taxon>
        <taxon>Pseudomonadati</taxon>
        <taxon>Pseudomonadota</taxon>
        <taxon>Betaproteobacteria</taxon>
        <taxon>Burkholderiales</taxon>
        <taxon>Alcaligenaceae</taxon>
        <taxon>Zwartia</taxon>
    </lineage>
</organism>
<dbReference type="InterPro" id="IPR029045">
    <property type="entry name" value="ClpP/crotonase-like_dom_sf"/>
</dbReference>
<evidence type="ECO:0000313" key="3">
    <source>
        <dbReference type="Proteomes" id="UP000739565"/>
    </source>
</evidence>
<sequence length="195" mass="21544">MTNMLKPMIALLMVLFCQSSAAMDISVVGTTVRLSGPVVGGECDKLKQIISETKIELVVLSNSNGGNANTGYCIGETIRKNKISTSIEGFCLSSCSRMWLGGVTRKLEGDDSTVGLHGNYKGVHLIEESTARLRAWIPRFAPDVDVELMNRWTALFYNKEMMYFYNKRAALCRNGRNECSNIKDKNVFNAGLATK</sequence>
<keyword evidence="3" id="KW-1185">Reference proteome</keyword>
<name>A0A953NB61_9BURK</name>
<evidence type="ECO:0000256" key="1">
    <source>
        <dbReference type="SAM" id="SignalP"/>
    </source>
</evidence>
<gene>
    <name evidence="2" type="ORF">KZZ10_10565</name>
</gene>
<keyword evidence="1" id="KW-0732">Signal</keyword>
<accession>A0A953NB61</accession>
<dbReference type="EMBL" id="JAHXRI010000007">
    <property type="protein sequence ID" value="MBZ1351087.1"/>
    <property type="molecule type" value="Genomic_DNA"/>
</dbReference>